<keyword evidence="2" id="KW-1185">Reference proteome</keyword>
<dbReference type="KEGG" id="sawl:NGM29_13345"/>
<sequence>MELTGTTNYPLSCPDPIWDEFKTSFATADVNVNEALVATLAREIVWTRGDELPDDQLAAYLELISDYDHRRE</sequence>
<name>A0A9E7N9V0_9EURY</name>
<proteinExistence type="predicted"/>
<organism evidence="1 2">
    <name type="scientific">Natronosalvus rutilus</name>
    <dbReference type="NCBI Taxonomy" id="2953753"/>
    <lineage>
        <taxon>Archaea</taxon>
        <taxon>Methanobacteriati</taxon>
        <taxon>Methanobacteriota</taxon>
        <taxon>Stenosarchaea group</taxon>
        <taxon>Halobacteria</taxon>
        <taxon>Halobacteriales</taxon>
        <taxon>Natrialbaceae</taxon>
        <taxon>Natronosalvus</taxon>
    </lineage>
</organism>
<dbReference type="Proteomes" id="UP001056855">
    <property type="component" value="Chromosome"/>
</dbReference>
<evidence type="ECO:0000313" key="1">
    <source>
        <dbReference type="EMBL" id="UTF52762.1"/>
    </source>
</evidence>
<dbReference type="RefSeq" id="WP_254156808.1">
    <property type="nucleotide sequence ID" value="NZ_CP100355.1"/>
</dbReference>
<dbReference type="AlphaFoldDB" id="A0A9E7N9V0"/>
<gene>
    <name evidence="1" type="ORF">NGM29_13345</name>
</gene>
<evidence type="ECO:0000313" key="2">
    <source>
        <dbReference type="Proteomes" id="UP001056855"/>
    </source>
</evidence>
<dbReference type="GeneID" id="73291049"/>
<accession>A0A9E7N9V0</accession>
<protein>
    <submittedName>
        <fullName evidence="1">Uncharacterized protein</fullName>
    </submittedName>
</protein>
<reference evidence="1" key="1">
    <citation type="submission" date="2022-06" db="EMBL/GenBank/DDBJ databases">
        <title>Diverse halophilic archaea isolated from saline environments.</title>
        <authorList>
            <person name="Cui H.-L."/>
        </authorList>
    </citation>
    <scope>NUCLEOTIDE SEQUENCE</scope>
    <source>
        <strain evidence="1">WLHS1</strain>
    </source>
</reference>
<dbReference type="EMBL" id="CP100355">
    <property type="protein sequence ID" value="UTF52762.1"/>
    <property type="molecule type" value="Genomic_DNA"/>
</dbReference>